<sequence length="657" mass="70025">MGFTFSISAILIASAIFVGLVDSASIAISRSGWTATSDSFQAGNEPYRALDGNGTSFWHSKYEPAPVDPLPNWIIVDMKSSYNVNAVSLQPRPSDNANGRIGGHKIEVSSDNTSWQIAAVGTYNNDASTKKTFFVPRPARYIRITATSEAQNNVNQWTAIAEINIFEDTTYAPPAAGKGLWEKTVNFPLIPAAAALLPNGKVLMWSAFAKDNFGGQRGFTQTGIYDPATGESTQLEVSNTQHDMFCPGISMDFNGRVIVTGGSDAAKTSVYDPLEGAWNPGSNMRIARGYQSTTTCSDGRIFNIGGSWSGGTGGKNGEIYNPTSNAWTLLQNALVSPMLTADRGGVWRSDNHAWLFGWKNQSVFQAGPSIAMNWYDTVGAGSTTGAGNRLDDGHAMNGNAVMFDATAGKILTAGGAADYENSDGRTNAYVVTISTPKTNPTVTKTQPMMYARGFANSVVLPDGTVFVTGGQSRLQPFRDDTAQLTPELWDPATGRWTQLNPMQIPRTYHSVAILLPDATIFTGGGGLCGPCTQYGGVPESNHFDAEIFLPPYLLNTDGTRRVRPVISTVASSVRIGATLSITTTGVVTRFSLVRFGTATHTVNTDQRRIPLTSTGSGTSYTVTVPSDPGVALPGFWLLFAIDSSGTPSVGKTIKLVV</sequence>
<gene>
    <name evidence="4" type="ORF">CC77DRAFT_872038</name>
</gene>
<keyword evidence="1 2" id="KW-0732">Signal</keyword>
<dbReference type="Gene3D" id="2.60.120.260">
    <property type="entry name" value="Galactose-binding domain-like"/>
    <property type="match status" value="1"/>
</dbReference>
<dbReference type="InterPro" id="IPR008979">
    <property type="entry name" value="Galactose-bd-like_sf"/>
</dbReference>
<dbReference type="InterPro" id="IPR015202">
    <property type="entry name" value="GO-like_E_set"/>
</dbReference>
<dbReference type="PANTHER" id="PTHR32208:SF68">
    <property type="entry name" value="GALACTOSE OXIDASE"/>
    <property type="match status" value="1"/>
</dbReference>
<feature type="domain" description="F5/8 type C" evidence="3">
    <location>
        <begin position="13"/>
        <end position="168"/>
    </location>
</feature>
<proteinExistence type="predicted"/>
<accession>A0A177DQI2</accession>
<evidence type="ECO:0000256" key="1">
    <source>
        <dbReference type="ARBA" id="ARBA00022729"/>
    </source>
</evidence>
<dbReference type="OMA" id="QPWTSIA"/>
<reference evidence="4 5" key="1">
    <citation type="submission" date="2016-05" db="EMBL/GenBank/DDBJ databases">
        <title>Comparative analysis of secretome profiles of manganese(II)-oxidizing ascomycete fungi.</title>
        <authorList>
            <consortium name="DOE Joint Genome Institute"/>
            <person name="Zeiner C.A."/>
            <person name="Purvine S.O."/>
            <person name="Zink E.M."/>
            <person name="Wu S."/>
            <person name="Pasa-Tolic L."/>
            <person name="Chaput D.L."/>
            <person name="Haridas S."/>
            <person name="Grigoriev I.V."/>
            <person name="Santelli C.M."/>
            <person name="Hansel C.M."/>
        </authorList>
    </citation>
    <scope>NUCLEOTIDE SEQUENCE [LARGE SCALE GENOMIC DNA]</scope>
    <source>
        <strain evidence="4 5">SRC1lrK2f</strain>
    </source>
</reference>
<dbReference type="InterPro" id="IPR009880">
    <property type="entry name" value="Glyoxal_oxidase_N"/>
</dbReference>
<dbReference type="Proteomes" id="UP000077248">
    <property type="component" value="Unassembled WGS sequence"/>
</dbReference>
<dbReference type="PROSITE" id="PS50022">
    <property type="entry name" value="FA58C_3"/>
    <property type="match status" value="1"/>
</dbReference>
<protein>
    <submittedName>
        <fullName evidence="4">Galactose oxidase</fullName>
    </submittedName>
</protein>
<dbReference type="CDD" id="cd02851">
    <property type="entry name" value="E_set_GO_C"/>
    <property type="match status" value="1"/>
</dbReference>
<dbReference type="SUPFAM" id="SSF49785">
    <property type="entry name" value="Galactose-binding domain-like"/>
    <property type="match status" value="1"/>
</dbReference>
<dbReference type="InterPro" id="IPR037293">
    <property type="entry name" value="Gal_Oxidase_central_sf"/>
</dbReference>
<dbReference type="KEGG" id="aalt:CC77DRAFT_872038"/>
<dbReference type="InterPro" id="IPR000421">
    <property type="entry name" value="FA58C"/>
</dbReference>
<dbReference type="Pfam" id="PF00754">
    <property type="entry name" value="F5_F8_type_C"/>
    <property type="match status" value="1"/>
</dbReference>
<dbReference type="InterPro" id="IPR014756">
    <property type="entry name" value="Ig_E-set"/>
</dbReference>
<evidence type="ECO:0000259" key="3">
    <source>
        <dbReference type="PROSITE" id="PS50022"/>
    </source>
</evidence>
<dbReference type="InterPro" id="IPR011043">
    <property type="entry name" value="Gal_Oxase/kelch_b-propeller"/>
</dbReference>
<dbReference type="STRING" id="5599.A0A177DQI2"/>
<dbReference type="Gene3D" id="2.60.40.10">
    <property type="entry name" value="Immunoglobulins"/>
    <property type="match status" value="1"/>
</dbReference>
<keyword evidence="5" id="KW-1185">Reference proteome</keyword>
<dbReference type="SUPFAM" id="SSF50965">
    <property type="entry name" value="Galactose oxidase, central domain"/>
    <property type="match status" value="1"/>
</dbReference>
<dbReference type="RefSeq" id="XP_018386812.1">
    <property type="nucleotide sequence ID" value="XM_018533501.1"/>
</dbReference>
<dbReference type="InterPro" id="IPR006652">
    <property type="entry name" value="Kelch_1"/>
</dbReference>
<organism evidence="4 5">
    <name type="scientific">Alternaria alternata</name>
    <name type="common">Alternaria rot fungus</name>
    <name type="synonym">Torula alternata</name>
    <dbReference type="NCBI Taxonomy" id="5599"/>
    <lineage>
        <taxon>Eukaryota</taxon>
        <taxon>Fungi</taxon>
        <taxon>Dikarya</taxon>
        <taxon>Ascomycota</taxon>
        <taxon>Pezizomycotina</taxon>
        <taxon>Dothideomycetes</taxon>
        <taxon>Pleosporomycetidae</taxon>
        <taxon>Pleosporales</taxon>
        <taxon>Pleosporineae</taxon>
        <taxon>Pleosporaceae</taxon>
        <taxon>Alternaria</taxon>
        <taxon>Alternaria sect. Alternaria</taxon>
        <taxon>Alternaria alternata complex</taxon>
    </lineage>
</organism>
<dbReference type="Pfam" id="PF09118">
    <property type="entry name" value="GO-like_E_set"/>
    <property type="match status" value="1"/>
</dbReference>
<dbReference type="SMART" id="SM00231">
    <property type="entry name" value="FA58C"/>
    <property type="match status" value="1"/>
</dbReference>
<dbReference type="GeneID" id="29119095"/>
<dbReference type="Pfam" id="PF07250">
    <property type="entry name" value="Glyoxal_oxid_N"/>
    <property type="match status" value="1"/>
</dbReference>
<feature type="signal peptide" evidence="2">
    <location>
        <begin position="1"/>
        <end position="23"/>
    </location>
</feature>
<evidence type="ECO:0000313" key="5">
    <source>
        <dbReference type="Proteomes" id="UP000077248"/>
    </source>
</evidence>
<dbReference type="Gene3D" id="2.130.10.80">
    <property type="entry name" value="Galactose oxidase/kelch, beta-propeller"/>
    <property type="match status" value="1"/>
</dbReference>
<dbReference type="SUPFAM" id="SSF81296">
    <property type="entry name" value="E set domains"/>
    <property type="match status" value="1"/>
</dbReference>
<dbReference type="PANTHER" id="PTHR32208">
    <property type="entry name" value="SECRETED PROTEIN-RELATED"/>
    <property type="match status" value="1"/>
</dbReference>
<evidence type="ECO:0000256" key="2">
    <source>
        <dbReference type="SAM" id="SignalP"/>
    </source>
</evidence>
<dbReference type="AlphaFoldDB" id="A0A177DQI2"/>
<dbReference type="VEuPathDB" id="FungiDB:CC77DRAFT_872038"/>
<dbReference type="EMBL" id="KV441477">
    <property type="protein sequence ID" value="OAG21391.1"/>
    <property type="molecule type" value="Genomic_DNA"/>
</dbReference>
<dbReference type="InterPro" id="IPR013783">
    <property type="entry name" value="Ig-like_fold"/>
</dbReference>
<name>A0A177DQI2_ALTAL</name>
<evidence type="ECO:0000313" key="4">
    <source>
        <dbReference type="EMBL" id="OAG21391.1"/>
    </source>
</evidence>
<feature type="chain" id="PRO_5008059659" evidence="2">
    <location>
        <begin position="24"/>
        <end position="657"/>
    </location>
</feature>
<dbReference type="SMART" id="SM00612">
    <property type="entry name" value="Kelch"/>
    <property type="match status" value="3"/>
</dbReference>